<evidence type="ECO:0000313" key="3">
    <source>
        <dbReference type="Proteomes" id="UP001589788"/>
    </source>
</evidence>
<keyword evidence="3" id="KW-1185">Reference proteome</keyword>
<dbReference type="Proteomes" id="UP001589788">
    <property type="component" value="Unassembled WGS sequence"/>
</dbReference>
<evidence type="ECO:0000256" key="1">
    <source>
        <dbReference type="SAM" id="SignalP"/>
    </source>
</evidence>
<proteinExistence type="predicted"/>
<feature type="chain" id="PRO_5046672788" evidence="1">
    <location>
        <begin position="42"/>
        <end position="280"/>
    </location>
</feature>
<evidence type="ECO:0000313" key="2">
    <source>
        <dbReference type="EMBL" id="MFC0082354.1"/>
    </source>
</evidence>
<gene>
    <name evidence="2" type="ORF">ACFFRE_09385</name>
</gene>
<reference evidence="2 3" key="1">
    <citation type="submission" date="2024-09" db="EMBL/GenBank/DDBJ databases">
        <authorList>
            <person name="Sun Q."/>
            <person name="Mori K."/>
        </authorList>
    </citation>
    <scope>NUCLEOTIDE SEQUENCE [LARGE SCALE GENOMIC DNA]</scope>
    <source>
        <strain evidence="2 3">JCM 15389</strain>
    </source>
</reference>
<name>A0ABV6C3T8_9ACTN</name>
<protein>
    <submittedName>
        <fullName evidence="2">Uncharacterized protein</fullName>
    </submittedName>
</protein>
<dbReference type="RefSeq" id="WP_377789910.1">
    <property type="nucleotide sequence ID" value="NZ_JBHLYQ010000092.1"/>
</dbReference>
<feature type="signal peptide" evidence="1">
    <location>
        <begin position="1"/>
        <end position="41"/>
    </location>
</feature>
<accession>A0ABV6C3T8</accession>
<dbReference type="EMBL" id="JBHLYQ010000092">
    <property type="protein sequence ID" value="MFC0082354.1"/>
    <property type="molecule type" value="Genomic_DNA"/>
</dbReference>
<sequence length="280" mass="28150">MGGAGNARGRRCRSVRRLAALAVIGLAGCALSACSSGTTSAAIPATSEQAASTPGVPRAFPSPVRQALAALAARTSLPLAGPTDLASPDALSALTALERGSWSVQLYACPRPEPLNSPAIGSCEDGADTDGGFGVHEEASAAAARAALPAVASIAGAAQPVQGCPAGSPQTTVDGQTVALCGPSGSPPTTASWTEGDWRIVWLLDGEQGTALTATLAPLVERLDQVFLPPHPGVFGVDEAPDGQHATAAWAVGDTVFWDFSYHSAVQAADMAASTRSFRP</sequence>
<comment type="caution">
    <text evidence="2">The sequence shown here is derived from an EMBL/GenBank/DDBJ whole genome shotgun (WGS) entry which is preliminary data.</text>
</comment>
<keyword evidence="1" id="KW-0732">Signal</keyword>
<organism evidence="2 3">
    <name type="scientific">Aciditerrimonas ferrireducens</name>
    <dbReference type="NCBI Taxonomy" id="667306"/>
    <lineage>
        <taxon>Bacteria</taxon>
        <taxon>Bacillati</taxon>
        <taxon>Actinomycetota</taxon>
        <taxon>Acidimicrobiia</taxon>
        <taxon>Acidimicrobiales</taxon>
        <taxon>Acidimicrobiaceae</taxon>
        <taxon>Aciditerrimonas</taxon>
    </lineage>
</organism>